<dbReference type="PANTHER" id="PTHR14136">
    <property type="entry name" value="BTB_POZ DOMAIN-CONTAINING PROTEIN KCTD9"/>
    <property type="match status" value="1"/>
</dbReference>
<accession>A0A223KWF5</accession>
<name>A0A223KWF5_9BACI</name>
<dbReference type="AlphaFoldDB" id="A0A223KWF5"/>
<dbReference type="Pfam" id="PF00805">
    <property type="entry name" value="Pentapeptide"/>
    <property type="match status" value="2"/>
</dbReference>
<dbReference type="Gene3D" id="2.160.20.80">
    <property type="entry name" value="E3 ubiquitin-protein ligase SopA"/>
    <property type="match status" value="2"/>
</dbReference>
<proteinExistence type="predicted"/>
<evidence type="ECO:0000313" key="1">
    <source>
        <dbReference type="EMBL" id="AST93724.1"/>
    </source>
</evidence>
<gene>
    <name evidence="1" type="ORF">BC6307_21860</name>
</gene>
<dbReference type="EMBL" id="CP018866">
    <property type="protein sequence ID" value="AST93724.1"/>
    <property type="molecule type" value="Genomic_DNA"/>
</dbReference>
<evidence type="ECO:0008006" key="3">
    <source>
        <dbReference type="Google" id="ProtNLM"/>
    </source>
</evidence>
<dbReference type="KEGG" id="bcoh:BC6307_21860"/>
<dbReference type="PANTHER" id="PTHR14136:SF17">
    <property type="entry name" value="BTB_POZ DOMAIN-CONTAINING PROTEIN KCTD9"/>
    <property type="match status" value="1"/>
</dbReference>
<sequence length="143" mass="15615">MEKIKIQNEAKQLEAKQANIGGSSFFEVFAEGMNITCATLEGTTFHDVNLSKVTITDANLSDLEINGAQLGGAYIHHIGLPPEGHENFVPGAKQRPLTFEHCELEGSRISNCNLTNVEINDCELTGLKINGILVEDLLASYKR</sequence>
<protein>
    <recommendedName>
        <fullName evidence="3">Pentapeptide repeat-containing protein</fullName>
    </recommendedName>
</protein>
<dbReference type="STRING" id="1314751.GCA_001591425_04292"/>
<dbReference type="SUPFAM" id="SSF141571">
    <property type="entry name" value="Pentapeptide repeat-like"/>
    <property type="match status" value="1"/>
</dbReference>
<dbReference type="InterPro" id="IPR051082">
    <property type="entry name" value="Pentapeptide-BTB/POZ_domain"/>
</dbReference>
<keyword evidence="2" id="KW-1185">Reference proteome</keyword>
<dbReference type="InterPro" id="IPR001646">
    <property type="entry name" value="5peptide_repeat"/>
</dbReference>
<organism evidence="1 2">
    <name type="scientific">Sutcliffiella cohnii</name>
    <dbReference type="NCBI Taxonomy" id="33932"/>
    <lineage>
        <taxon>Bacteria</taxon>
        <taxon>Bacillati</taxon>
        <taxon>Bacillota</taxon>
        <taxon>Bacilli</taxon>
        <taxon>Bacillales</taxon>
        <taxon>Bacillaceae</taxon>
        <taxon>Sutcliffiella</taxon>
    </lineage>
</organism>
<reference evidence="1 2" key="1">
    <citation type="submission" date="2016-12" db="EMBL/GenBank/DDBJ databases">
        <title>The whole genome sequencing and assembly of Bacillus cohnii DSM 6307T strain.</title>
        <authorList>
            <person name="Lee Y.-J."/>
            <person name="Yi H."/>
            <person name="Bahn Y.-S."/>
            <person name="Kim J.F."/>
            <person name="Lee D.-W."/>
        </authorList>
    </citation>
    <scope>NUCLEOTIDE SEQUENCE [LARGE SCALE GENOMIC DNA]</scope>
    <source>
        <strain evidence="1 2">DSM 6307</strain>
    </source>
</reference>
<dbReference type="Proteomes" id="UP000215224">
    <property type="component" value="Chromosome"/>
</dbReference>
<dbReference type="RefSeq" id="WP_066420516.1">
    <property type="nucleotide sequence ID" value="NZ_CP018866.1"/>
</dbReference>
<evidence type="ECO:0000313" key="2">
    <source>
        <dbReference type="Proteomes" id="UP000215224"/>
    </source>
</evidence>